<sequence>MAISGNWTAAWLATAGFVAVLAGGPAQAQQAERRPGKVPASGVLHPPGQVDPQMTHRTPKLPAQSMPVIRPELQDRNGTLTVPR</sequence>
<feature type="chain" id="PRO_5024441152" evidence="2">
    <location>
        <begin position="29"/>
        <end position="84"/>
    </location>
</feature>
<keyword evidence="4" id="KW-1185">Reference proteome</keyword>
<accession>A0A5R9J730</accession>
<name>A0A5R9J730_9PROT</name>
<dbReference type="Proteomes" id="UP000305654">
    <property type="component" value="Unassembled WGS sequence"/>
</dbReference>
<dbReference type="EMBL" id="VCDI01000003">
    <property type="protein sequence ID" value="TLU72779.1"/>
    <property type="molecule type" value="Genomic_DNA"/>
</dbReference>
<keyword evidence="2" id="KW-0732">Signal</keyword>
<dbReference type="RefSeq" id="WP_138326239.1">
    <property type="nucleotide sequence ID" value="NZ_VCDI01000003.1"/>
</dbReference>
<evidence type="ECO:0000313" key="3">
    <source>
        <dbReference type="EMBL" id="TLU72779.1"/>
    </source>
</evidence>
<reference evidence="3 4" key="1">
    <citation type="submission" date="2019-05" db="EMBL/GenBank/DDBJ databases">
        <authorList>
            <person name="Pankratov T."/>
            <person name="Grouzdev D."/>
        </authorList>
    </citation>
    <scope>NUCLEOTIDE SEQUENCE [LARGE SCALE GENOMIC DNA]</scope>
    <source>
        <strain evidence="3 4">KEBCLARHB70R</strain>
    </source>
</reference>
<dbReference type="AlphaFoldDB" id="A0A5R9J730"/>
<evidence type="ECO:0000256" key="2">
    <source>
        <dbReference type="SAM" id="SignalP"/>
    </source>
</evidence>
<protein>
    <submittedName>
        <fullName evidence="3">Uncharacterized protein</fullName>
    </submittedName>
</protein>
<feature type="region of interest" description="Disordered" evidence="1">
    <location>
        <begin position="24"/>
        <end position="66"/>
    </location>
</feature>
<evidence type="ECO:0000256" key="1">
    <source>
        <dbReference type="SAM" id="MobiDB-lite"/>
    </source>
</evidence>
<feature type="signal peptide" evidence="2">
    <location>
        <begin position="1"/>
        <end position="28"/>
    </location>
</feature>
<organism evidence="3 4">
    <name type="scientific">Lichenicoccus roseus</name>
    <dbReference type="NCBI Taxonomy" id="2683649"/>
    <lineage>
        <taxon>Bacteria</taxon>
        <taxon>Pseudomonadati</taxon>
        <taxon>Pseudomonadota</taxon>
        <taxon>Alphaproteobacteria</taxon>
        <taxon>Acetobacterales</taxon>
        <taxon>Acetobacteraceae</taxon>
        <taxon>Lichenicoccus</taxon>
    </lineage>
</organism>
<proteinExistence type="predicted"/>
<comment type="caution">
    <text evidence="3">The sequence shown here is derived from an EMBL/GenBank/DDBJ whole genome shotgun (WGS) entry which is preliminary data.</text>
</comment>
<evidence type="ECO:0000313" key="4">
    <source>
        <dbReference type="Proteomes" id="UP000305654"/>
    </source>
</evidence>
<gene>
    <name evidence="3" type="ORF">FE263_12235</name>
</gene>